<dbReference type="AlphaFoldDB" id="A0A5S4X0J8"/>
<dbReference type="SUPFAM" id="SSF55781">
    <property type="entry name" value="GAF domain-like"/>
    <property type="match status" value="1"/>
</dbReference>
<protein>
    <recommendedName>
        <fullName evidence="4">GAF domain-containing protein</fullName>
    </recommendedName>
</protein>
<dbReference type="Gene3D" id="3.30.450.40">
    <property type="match status" value="1"/>
</dbReference>
<keyword evidence="3" id="KW-1185">Reference proteome</keyword>
<organism evidence="2 3">
    <name type="scientific">Bradyrhizobium cytisi</name>
    <dbReference type="NCBI Taxonomy" id="515489"/>
    <lineage>
        <taxon>Bacteria</taxon>
        <taxon>Pseudomonadati</taxon>
        <taxon>Pseudomonadota</taxon>
        <taxon>Alphaproteobacteria</taxon>
        <taxon>Hyphomicrobiales</taxon>
        <taxon>Nitrobacteraceae</taxon>
        <taxon>Bradyrhizobium</taxon>
    </lineage>
</organism>
<gene>
    <name evidence="2" type="ORF">FXB38_03135</name>
</gene>
<evidence type="ECO:0000313" key="3">
    <source>
        <dbReference type="Proteomes" id="UP000324853"/>
    </source>
</evidence>
<name>A0A5S4X0J8_9BRAD</name>
<dbReference type="OrthoDB" id="9778516at2"/>
<evidence type="ECO:0000256" key="1">
    <source>
        <dbReference type="SAM" id="Phobius"/>
    </source>
</evidence>
<reference evidence="2 3" key="1">
    <citation type="submission" date="2019-08" db="EMBL/GenBank/DDBJ databases">
        <title>Bradyrhizobium hipponensis sp. nov., a rhizobium isolated from a Lupinus angustifolius root nodule in Tunisia.</title>
        <authorList>
            <person name="Off K."/>
            <person name="Rejili M."/>
            <person name="Mars M."/>
            <person name="Brachmann A."/>
            <person name="Marin M."/>
        </authorList>
    </citation>
    <scope>NUCLEOTIDE SEQUENCE [LARGE SCALE GENOMIC DNA]</scope>
    <source>
        <strain evidence="2 3">CTAW11</strain>
    </source>
</reference>
<feature type="transmembrane region" description="Helical" evidence="1">
    <location>
        <begin position="20"/>
        <end position="42"/>
    </location>
</feature>
<feature type="transmembrane region" description="Helical" evidence="1">
    <location>
        <begin position="54"/>
        <end position="74"/>
    </location>
</feature>
<proteinExistence type="predicted"/>
<dbReference type="InterPro" id="IPR029016">
    <property type="entry name" value="GAF-like_dom_sf"/>
</dbReference>
<comment type="caution">
    <text evidence="2">The sequence shown here is derived from an EMBL/GenBank/DDBJ whole genome shotgun (WGS) entry which is preliminary data.</text>
</comment>
<keyword evidence="1" id="KW-0812">Transmembrane</keyword>
<keyword evidence="1" id="KW-0472">Membrane</keyword>
<accession>A0A5S4X0J8</accession>
<dbReference type="RefSeq" id="WP_148749308.1">
    <property type="nucleotide sequence ID" value="NZ_VSSR01000006.1"/>
</dbReference>
<dbReference type="Proteomes" id="UP000324853">
    <property type="component" value="Unassembled WGS sequence"/>
</dbReference>
<evidence type="ECO:0008006" key="4">
    <source>
        <dbReference type="Google" id="ProtNLM"/>
    </source>
</evidence>
<sequence length="292" mass="32163">MFDRKFYREIRKWFGALARFRRYALLISSILVPALLGILGAAGGISPEVRAVMVPAQITTLGFGLLLGVGLFWFDESAALVFQKFAHETMHSAVLQGDIDKQRTELTQLSAHINCLSVAARAVEAVLLSASTPDGLQATAKQLLENLVDQRNQLFGTGDDEQWNFAIYLRNPVDELFCLHHRRNYGLPGDIPRNWPVGSGHVGLTCQRDGELLTDDAASQDVFQGKGDLLRDYDRVRYRGIASICIPDVNDGRAIGVLVATSSKVGRYSQDNVQPLRDLAQSLGVILSPRQA</sequence>
<dbReference type="EMBL" id="VSSR01000006">
    <property type="protein sequence ID" value="TYL87787.1"/>
    <property type="molecule type" value="Genomic_DNA"/>
</dbReference>
<keyword evidence="1" id="KW-1133">Transmembrane helix</keyword>
<evidence type="ECO:0000313" key="2">
    <source>
        <dbReference type="EMBL" id="TYL87787.1"/>
    </source>
</evidence>